<keyword evidence="7 8" id="KW-0408">Iron</keyword>
<evidence type="ECO:0000256" key="3">
    <source>
        <dbReference type="ARBA" id="ARBA00022559"/>
    </source>
</evidence>
<keyword evidence="10" id="KW-0732">Signal</keyword>
<sequence length="347" mass="36259">MPHPTLLRRGTAMATATAALLLAGCAQTGGGAAARDDTDPTALVNQLEASTGKFAGQRRSGAKGICAAGEFIGSEQARALSTASAFSGRAVPVLARFSVVGANPKAPDNTRTQRNLALQFDLPGGEQWQMGNISSPVFGAATPAQFLGRLQSLQPDPATGKPDPTRVKAFADANPEVLLQAKYLAAQPVPASFAAVNYWGVHAFGFVDAQGRTHWGKWLFEPVGGTQGLSDEEARARGAQFLFADLRERVRQGRAAFDFNLELAEAGDRLDSPVVPLPADRRKVNLGRLTITSVAADDSGAGPCAAPTFVPLVLPRGVVASADPMLAARAAPYAISQGRRLAEPPAR</sequence>
<evidence type="ECO:0000256" key="4">
    <source>
        <dbReference type="ARBA" id="ARBA00022617"/>
    </source>
</evidence>
<dbReference type="Gene3D" id="2.40.180.10">
    <property type="entry name" value="Catalase core domain"/>
    <property type="match status" value="1"/>
</dbReference>
<keyword evidence="5 8" id="KW-0479">Metal-binding</keyword>
<dbReference type="AlphaFoldDB" id="A0A1G9VJD6"/>
<keyword evidence="4 8" id="KW-0349">Heme</keyword>
<evidence type="ECO:0000256" key="9">
    <source>
        <dbReference type="PIRSR" id="PIRSR000296-2"/>
    </source>
</evidence>
<evidence type="ECO:0000259" key="11">
    <source>
        <dbReference type="SMART" id="SM01060"/>
    </source>
</evidence>
<comment type="function">
    <text evidence="8">Has an organic peroxide-dependent peroxidase activity.</text>
</comment>
<dbReference type="GO" id="GO:0004096">
    <property type="term" value="F:catalase activity"/>
    <property type="evidence" value="ECO:0007669"/>
    <property type="project" value="InterPro"/>
</dbReference>
<dbReference type="GO" id="GO:0005737">
    <property type="term" value="C:cytoplasm"/>
    <property type="evidence" value="ECO:0007669"/>
    <property type="project" value="TreeGrafter"/>
</dbReference>
<dbReference type="EMBL" id="FNHP01000013">
    <property type="protein sequence ID" value="SDM72216.1"/>
    <property type="molecule type" value="Genomic_DNA"/>
</dbReference>
<dbReference type="GO" id="GO:0046872">
    <property type="term" value="F:metal ion binding"/>
    <property type="evidence" value="ECO:0007669"/>
    <property type="project" value="UniProtKB-KW"/>
</dbReference>
<dbReference type="RefSeq" id="WP_245704109.1">
    <property type="nucleotide sequence ID" value="NZ_FNHP01000013.1"/>
</dbReference>
<dbReference type="Pfam" id="PF00199">
    <property type="entry name" value="Catalase"/>
    <property type="match status" value="1"/>
</dbReference>
<evidence type="ECO:0000256" key="1">
    <source>
        <dbReference type="ARBA" id="ARBA00002974"/>
    </source>
</evidence>
<dbReference type="InterPro" id="IPR024168">
    <property type="entry name" value="Catalase_SrpA-type_pred"/>
</dbReference>
<evidence type="ECO:0000256" key="7">
    <source>
        <dbReference type="ARBA" id="ARBA00023004"/>
    </source>
</evidence>
<name>A0A1G9VJD6_9BURK</name>
<gene>
    <name evidence="12" type="ORF">SAMN05428957_11326</name>
</gene>
<evidence type="ECO:0000256" key="10">
    <source>
        <dbReference type="SAM" id="SignalP"/>
    </source>
</evidence>
<feature type="binding site" description="axial binding residue" evidence="9">
    <location>
        <position position="333"/>
    </location>
    <ligand>
        <name>heme</name>
        <dbReference type="ChEBI" id="CHEBI:30413"/>
    </ligand>
    <ligandPart>
        <name>Fe</name>
        <dbReference type="ChEBI" id="CHEBI:18248"/>
    </ligandPart>
</feature>
<feature type="chain" id="PRO_5011523975" description="Catalase-related peroxidase" evidence="10">
    <location>
        <begin position="29"/>
        <end position="347"/>
    </location>
</feature>
<comment type="similarity">
    <text evidence="2 8">Belongs to the catalase family.</text>
</comment>
<dbReference type="Gene3D" id="1.20.1280.120">
    <property type="match status" value="1"/>
</dbReference>
<dbReference type="PIRSF" id="PIRSF000296">
    <property type="entry name" value="SrpA"/>
    <property type="match status" value="1"/>
</dbReference>
<dbReference type="CDD" id="cd08153">
    <property type="entry name" value="srpA_like"/>
    <property type="match status" value="1"/>
</dbReference>
<dbReference type="InterPro" id="IPR020835">
    <property type="entry name" value="Catalase_sf"/>
</dbReference>
<evidence type="ECO:0000313" key="13">
    <source>
        <dbReference type="Proteomes" id="UP000198552"/>
    </source>
</evidence>
<proteinExistence type="inferred from homology"/>
<evidence type="ECO:0000256" key="6">
    <source>
        <dbReference type="ARBA" id="ARBA00023002"/>
    </source>
</evidence>
<dbReference type="SMART" id="SM01060">
    <property type="entry name" value="Catalase"/>
    <property type="match status" value="1"/>
</dbReference>
<dbReference type="InterPro" id="IPR018028">
    <property type="entry name" value="Catalase"/>
</dbReference>
<organism evidence="12 13">
    <name type="scientific">Oryzisolibacter propanilivorax</name>
    <dbReference type="NCBI Taxonomy" id="1527607"/>
    <lineage>
        <taxon>Bacteria</taxon>
        <taxon>Pseudomonadati</taxon>
        <taxon>Pseudomonadota</taxon>
        <taxon>Betaproteobacteria</taxon>
        <taxon>Burkholderiales</taxon>
        <taxon>Comamonadaceae</taxon>
        <taxon>Oryzisolibacter</taxon>
    </lineage>
</organism>
<dbReference type="InterPro" id="IPR011614">
    <property type="entry name" value="Catalase_core"/>
</dbReference>
<feature type="domain" description="Catalase core" evidence="11">
    <location>
        <begin position="27"/>
        <end position="346"/>
    </location>
</feature>
<evidence type="ECO:0000256" key="8">
    <source>
        <dbReference type="PIRNR" id="PIRNR000296"/>
    </source>
</evidence>
<dbReference type="PRINTS" id="PR00067">
    <property type="entry name" value="CATALASE"/>
</dbReference>
<keyword evidence="13" id="KW-1185">Reference proteome</keyword>
<comment type="function">
    <text evidence="1">Decomposes hydrogen peroxide into water and oxygen; serves to protect cells from the toxic effects of hydrogen peroxide.</text>
</comment>
<reference evidence="13" key="1">
    <citation type="submission" date="2016-10" db="EMBL/GenBank/DDBJ databases">
        <authorList>
            <person name="Varghese N."/>
            <person name="Submissions S."/>
        </authorList>
    </citation>
    <scope>NUCLEOTIDE SEQUENCE [LARGE SCALE GENOMIC DNA]</scope>
    <source>
        <strain evidence="13">EPL6</strain>
    </source>
</reference>
<comment type="cofactor">
    <cofactor evidence="8">
        <name>heme</name>
        <dbReference type="ChEBI" id="CHEBI:30413"/>
    </cofactor>
</comment>
<dbReference type="STRING" id="1527607.SAMN05428957_11326"/>
<dbReference type="EC" id="1.11.1.-" evidence="8"/>
<feature type="signal peptide" evidence="10">
    <location>
        <begin position="1"/>
        <end position="28"/>
    </location>
</feature>
<dbReference type="PROSITE" id="PS51402">
    <property type="entry name" value="CATALASE_3"/>
    <property type="match status" value="1"/>
</dbReference>
<dbReference type="GO" id="GO:0020037">
    <property type="term" value="F:heme binding"/>
    <property type="evidence" value="ECO:0007669"/>
    <property type="project" value="InterPro"/>
</dbReference>
<keyword evidence="3 8" id="KW-0575">Peroxidase</keyword>
<dbReference type="GO" id="GO:0042542">
    <property type="term" value="P:response to hydrogen peroxide"/>
    <property type="evidence" value="ECO:0007669"/>
    <property type="project" value="TreeGrafter"/>
</dbReference>
<evidence type="ECO:0000313" key="12">
    <source>
        <dbReference type="EMBL" id="SDM72216.1"/>
    </source>
</evidence>
<evidence type="ECO:0000256" key="2">
    <source>
        <dbReference type="ARBA" id="ARBA00005329"/>
    </source>
</evidence>
<evidence type="ECO:0000256" key="5">
    <source>
        <dbReference type="ARBA" id="ARBA00022723"/>
    </source>
</evidence>
<accession>A0A1G9VJD6</accession>
<dbReference type="GO" id="GO:0042744">
    <property type="term" value="P:hydrogen peroxide catabolic process"/>
    <property type="evidence" value="ECO:0007669"/>
    <property type="project" value="TreeGrafter"/>
</dbReference>
<dbReference type="SUPFAM" id="SSF56634">
    <property type="entry name" value="Heme-dependent catalase-like"/>
    <property type="match status" value="1"/>
</dbReference>
<protein>
    <recommendedName>
        <fullName evidence="8">Catalase-related peroxidase</fullName>
        <ecNumber evidence="8">1.11.1.-</ecNumber>
    </recommendedName>
</protein>
<dbReference type="Proteomes" id="UP000198552">
    <property type="component" value="Unassembled WGS sequence"/>
</dbReference>
<dbReference type="PANTHER" id="PTHR11465">
    <property type="entry name" value="CATALASE"/>
    <property type="match status" value="1"/>
</dbReference>
<keyword evidence="6 8" id="KW-0560">Oxidoreductase</keyword>
<dbReference type="PANTHER" id="PTHR11465:SF9">
    <property type="entry name" value="CATALASE"/>
    <property type="match status" value="1"/>
</dbReference>